<proteinExistence type="predicted"/>
<dbReference type="AlphaFoldDB" id="L7VY17"/>
<protein>
    <submittedName>
        <fullName evidence="1">Uncharacterized protein</fullName>
    </submittedName>
</protein>
<evidence type="ECO:0000313" key="1">
    <source>
        <dbReference type="EMBL" id="AGC71963.1"/>
    </source>
</evidence>
<dbReference type="EMBL" id="JX649887">
    <property type="protein sequence ID" value="AGC71963.1"/>
    <property type="molecule type" value="Genomic_DNA"/>
</dbReference>
<name>L7VY17_9BACT</name>
<accession>L7VY17</accession>
<organism evidence="1">
    <name type="scientific">uncultured bacterium A1Q1_fos_25</name>
    <dbReference type="NCBI Taxonomy" id="1256569"/>
    <lineage>
        <taxon>Bacteria</taxon>
        <taxon>environmental samples</taxon>
    </lineage>
</organism>
<sequence length="73" mass="8123">MIEVTQPYGPDTSYRISSDGTPLCAVESVRVTEHAGTTREYSRTDREATKARAEHIAEALRHYQASQEAEVTP</sequence>
<reference evidence="1" key="1">
    <citation type="submission" date="2012-09" db="EMBL/GenBank/DDBJ databases">
        <title>Metagenomic Characterization of a Microbial Community in Wastewater Detects High Levels of Antibiotic Resistance.</title>
        <authorList>
            <person name="Abrams M."/>
            <person name="Caldwell A."/>
            <person name="Vandaei E."/>
            <person name="Lee W."/>
            <person name="Perrott J."/>
            <person name="Khan S.Y."/>
            <person name="Ta J."/>
            <person name="Romero D."/>
            <person name="Nguyen V."/>
            <person name="Pourmand N."/>
            <person name="Ouverney C.C."/>
        </authorList>
    </citation>
    <scope>NUCLEOTIDE SEQUENCE</scope>
</reference>